<name>A0A5C2RW64_9APHY</name>
<evidence type="ECO:0000256" key="2">
    <source>
        <dbReference type="ARBA" id="ARBA00023163"/>
    </source>
</evidence>
<evidence type="ECO:0000256" key="1">
    <source>
        <dbReference type="ARBA" id="ARBA00023015"/>
    </source>
</evidence>
<accession>A0A5C2RW64</accession>
<evidence type="ECO:0000259" key="3">
    <source>
        <dbReference type="PROSITE" id="PS50280"/>
    </source>
</evidence>
<dbReference type="PROSITE" id="PS50280">
    <property type="entry name" value="SET"/>
    <property type="match status" value="1"/>
</dbReference>
<dbReference type="SMART" id="SM00317">
    <property type="entry name" value="SET"/>
    <property type="match status" value="1"/>
</dbReference>
<dbReference type="SUPFAM" id="SSF82199">
    <property type="entry name" value="SET domain"/>
    <property type="match status" value="1"/>
</dbReference>
<dbReference type="PANTHER" id="PTHR45747:SF4">
    <property type="entry name" value="HISTONE-LYSINE N-METHYLTRANSFERASE E(Z)"/>
    <property type="match status" value="1"/>
</dbReference>
<dbReference type="EMBL" id="ML122294">
    <property type="protein sequence ID" value="RPD55634.1"/>
    <property type="molecule type" value="Genomic_DNA"/>
</dbReference>
<evidence type="ECO:0000313" key="4">
    <source>
        <dbReference type="EMBL" id="RPD55634.1"/>
    </source>
</evidence>
<evidence type="ECO:0000313" key="5">
    <source>
        <dbReference type="Proteomes" id="UP000313359"/>
    </source>
</evidence>
<dbReference type="GO" id="GO:0031507">
    <property type="term" value="P:heterochromatin formation"/>
    <property type="evidence" value="ECO:0007669"/>
    <property type="project" value="TreeGrafter"/>
</dbReference>
<organism evidence="4 5">
    <name type="scientific">Lentinus tigrinus ALCF2SS1-6</name>
    <dbReference type="NCBI Taxonomy" id="1328759"/>
    <lineage>
        <taxon>Eukaryota</taxon>
        <taxon>Fungi</taxon>
        <taxon>Dikarya</taxon>
        <taxon>Basidiomycota</taxon>
        <taxon>Agaricomycotina</taxon>
        <taxon>Agaricomycetes</taxon>
        <taxon>Polyporales</taxon>
        <taxon>Polyporaceae</taxon>
        <taxon>Lentinus</taxon>
    </lineage>
</organism>
<feature type="domain" description="SET" evidence="3">
    <location>
        <begin position="487"/>
        <end position="629"/>
    </location>
</feature>
<reference evidence="4" key="1">
    <citation type="journal article" date="2018" name="Genome Biol. Evol.">
        <title>Genomics and development of Lentinus tigrinus, a white-rot wood-decaying mushroom with dimorphic fruiting bodies.</title>
        <authorList>
            <person name="Wu B."/>
            <person name="Xu Z."/>
            <person name="Knudson A."/>
            <person name="Carlson A."/>
            <person name="Chen N."/>
            <person name="Kovaka S."/>
            <person name="LaButti K."/>
            <person name="Lipzen A."/>
            <person name="Pennachio C."/>
            <person name="Riley R."/>
            <person name="Schakwitz W."/>
            <person name="Umezawa K."/>
            <person name="Ohm R.A."/>
            <person name="Grigoriev I.V."/>
            <person name="Nagy L.G."/>
            <person name="Gibbons J."/>
            <person name="Hibbett D."/>
        </authorList>
    </citation>
    <scope>NUCLEOTIDE SEQUENCE [LARGE SCALE GENOMIC DNA]</scope>
    <source>
        <strain evidence="4">ALCF2SS1-6</strain>
    </source>
</reference>
<sequence length="674" mass="76192">MSRLVTPWLRHVDGACPFDSFSSPTLFALFNPLVSLSTILRYMEEDADEAFYDCDPGYCGDLLNTLQAPVYCINLALSDRLLEDSSDATGPVQVDSPVVSRGLFQSVPISYSNLDDSDCLQIDCLSCTVLISSFAYPEYESCTPAIRSISSRRDQQILEFIPYADEPGFHGAAYSALYDTFAWQTSWYDVDYEQQIPFYPMVTGSAGLLSTLQKRDLLRWGTAVPTDELNIIRTVSKQGTQLPSLWKSVRSSDSVFCRSTNCVEALCTMHKHPKAPLTHVRHRKANAEYEEAMYTRQANRASPSCHANCYRSEQDVTDDDPLIVNSDVCDVLKLFPDAPMCKLASLCRVDCRDVYHHRLLLLPTESSSIPQYAGDDGIEPKEQLDPYLCNHEGPCKVTICTCARDRRRCSRRCSCAARCAMRGGCSCKHGICKTHCPCHANGWECSPDFCIRPKLKYNKARITTSHTRNQEYRGSLKHFCKFMPMQREIQPAIAVSQGSYGLGAFAQKNLAKDTYLGEYTAEMFPALHDPKDRRRFDRAERKIHRHRKRNYLYTLDSEDNDNDESRTGSTMLLDAATAGNPTRSLNDSRGATELLNVAARTVIVDGDRRIMLYTTTKVEAGQELLLGYGENYWIPDNEPSSDEERFDMALLHRDDTRELSKEIRTAYDDERDNA</sequence>
<gene>
    <name evidence="4" type="ORF">L227DRAFT_603483</name>
</gene>
<protein>
    <submittedName>
        <fullName evidence="4">SET domain-containing protein</fullName>
    </submittedName>
</protein>
<dbReference type="Pfam" id="PF00856">
    <property type="entry name" value="SET"/>
    <property type="match status" value="1"/>
</dbReference>
<dbReference type="GO" id="GO:0046976">
    <property type="term" value="F:histone H3K27 methyltransferase activity"/>
    <property type="evidence" value="ECO:0007669"/>
    <property type="project" value="TreeGrafter"/>
</dbReference>
<dbReference type="InterPro" id="IPR045318">
    <property type="entry name" value="EZH1/2-like"/>
</dbReference>
<dbReference type="GO" id="GO:0005634">
    <property type="term" value="C:nucleus"/>
    <property type="evidence" value="ECO:0007669"/>
    <property type="project" value="TreeGrafter"/>
</dbReference>
<dbReference type="PANTHER" id="PTHR45747">
    <property type="entry name" value="HISTONE-LYSINE N-METHYLTRANSFERASE E(Z)"/>
    <property type="match status" value="1"/>
</dbReference>
<keyword evidence="2" id="KW-0804">Transcription</keyword>
<dbReference type="AlphaFoldDB" id="A0A5C2RW64"/>
<keyword evidence="1" id="KW-0805">Transcription regulation</keyword>
<dbReference type="OrthoDB" id="6141102at2759"/>
<dbReference type="GO" id="GO:0003682">
    <property type="term" value="F:chromatin binding"/>
    <property type="evidence" value="ECO:0007669"/>
    <property type="project" value="TreeGrafter"/>
</dbReference>
<proteinExistence type="predicted"/>
<dbReference type="STRING" id="1328759.A0A5C2RW64"/>
<keyword evidence="5" id="KW-1185">Reference proteome</keyword>
<dbReference type="InterPro" id="IPR046341">
    <property type="entry name" value="SET_dom_sf"/>
</dbReference>
<dbReference type="InterPro" id="IPR001214">
    <property type="entry name" value="SET_dom"/>
</dbReference>
<dbReference type="Gene3D" id="2.170.270.10">
    <property type="entry name" value="SET domain"/>
    <property type="match status" value="1"/>
</dbReference>
<dbReference type="Proteomes" id="UP000313359">
    <property type="component" value="Unassembled WGS sequence"/>
</dbReference>